<dbReference type="InterPro" id="IPR030946">
    <property type="entry name" value="EcfA2"/>
</dbReference>
<comment type="caution">
    <text evidence="10">The sequence shown here is derived from an EMBL/GenBank/DDBJ whole genome shotgun (WGS) entry which is preliminary data.</text>
</comment>
<evidence type="ECO:0000256" key="8">
    <source>
        <dbReference type="RuleBase" id="RU365104"/>
    </source>
</evidence>
<comment type="function">
    <text evidence="8">ATP-binding (A) component of a common energy-coupling factor (ECF) ABC-transporter complex.</text>
</comment>
<dbReference type="AlphaFoldDB" id="A0A419UU06"/>
<keyword evidence="5 8" id="KW-0067">ATP-binding</keyword>
<dbReference type="GO" id="GO:0015087">
    <property type="term" value="F:cobalt ion transmembrane transporter activity"/>
    <property type="evidence" value="ECO:0007669"/>
    <property type="project" value="UniProtKB-ARBA"/>
</dbReference>
<dbReference type="EC" id="7.-.-.-" evidence="8"/>
<dbReference type="PANTHER" id="PTHR43553">
    <property type="entry name" value="HEAVY METAL TRANSPORTER"/>
    <property type="match status" value="1"/>
</dbReference>
<dbReference type="EMBL" id="RAPK01000014">
    <property type="protein sequence ID" value="RKD67591.1"/>
    <property type="molecule type" value="Genomic_DNA"/>
</dbReference>
<keyword evidence="4 8" id="KW-0547">Nucleotide-binding</keyword>
<evidence type="ECO:0000256" key="2">
    <source>
        <dbReference type="ARBA" id="ARBA00022448"/>
    </source>
</evidence>
<evidence type="ECO:0000256" key="3">
    <source>
        <dbReference type="ARBA" id="ARBA00022475"/>
    </source>
</evidence>
<dbReference type="GO" id="GO:0042626">
    <property type="term" value="F:ATPase-coupled transmembrane transporter activity"/>
    <property type="evidence" value="ECO:0007669"/>
    <property type="project" value="TreeGrafter"/>
</dbReference>
<dbReference type="NCBIfam" id="TIGR04521">
    <property type="entry name" value="ECF_ATPase_2"/>
    <property type="match status" value="1"/>
</dbReference>
<dbReference type="Pfam" id="PF00005">
    <property type="entry name" value="ABC_tran"/>
    <property type="match status" value="1"/>
</dbReference>
<dbReference type="PANTHER" id="PTHR43553:SF27">
    <property type="entry name" value="ENERGY-COUPLING FACTOR TRANSPORTER ATP-BINDING PROTEIN ECFA2"/>
    <property type="match status" value="1"/>
</dbReference>
<keyword evidence="2 8" id="KW-0813">Transport</keyword>
<dbReference type="InterPro" id="IPR003439">
    <property type="entry name" value="ABC_transporter-like_ATP-bd"/>
</dbReference>
<dbReference type="SMART" id="SM00382">
    <property type="entry name" value="AAA"/>
    <property type="match status" value="1"/>
</dbReference>
<keyword evidence="3 8" id="KW-1003">Cell membrane</keyword>
<evidence type="ECO:0000313" key="10">
    <source>
        <dbReference type="EMBL" id="RKD67591.1"/>
    </source>
</evidence>
<keyword evidence="7 8" id="KW-0472">Membrane</keyword>
<dbReference type="CDD" id="cd03225">
    <property type="entry name" value="ABC_cobalt_CbiO_domain1"/>
    <property type="match status" value="1"/>
</dbReference>
<dbReference type="GO" id="GO:0016887">
    <property type="term" value="F:ATP hydrolysis activity"/>
    <property type="evidence" value="ECO:0007669"/>
    <property type="project" value="InterPro"/>
</dbReference>
<comment type="subunit">
    <text evidence="8">Forms a stable energy-coupling factor (ECF) transporter complex composed of 2 membrane-embedded substrate-binding proteins (S component), 2 ATP-binding proteins (A component) and 2 transmembrane proteins (T component).</text>
</comment>
<dbReference type="InterPro" id="IPR017871">
    <property type="entry name" value="ABC_transporter-like_CS"/>
</dbReference>
<dbReference type="InterPro" id="IPR027417">
    <property type="entry name" value="P-loop_NTPase"/>
</dbReference>
<comment type="subcellular location">
    <subcellularLocation>
        <location evidence="1 8">Cell membrane</location>
        <topology evidence="1 8">Peripheral membrane protein</topology>
    </subcellularLocation>
</comment>
<dbReference type="OrthoDB" id="9784332at2"/>
<evidence type="ECO:0000256" key="5">
    <source>
        <dbReference type="ARBA" id="ARBA00022840"/>
    </source>
</evidence>
<name>A0A419UU06_9BACL</name>
<dbReference type="Gene3D" id="3.40.50.300">
    <property type="entry name" value="P-loop containing nucleotide triphosphate hydrolases"/>
    <property type="match status" value="1"/>
</dbReference>
<evidence type="ECO:0000256" key="1">
    <source>
        <dbReference type="ARBA" id="ARBA00004202"/>
    </source>
</evidence>
<protein>
    <recommendedName>
        <fullName evidence="8">Energy-coupling factor transporter ATP-binding protein EcfA2</fullName>
        <ecNumber evidence="8">7.-.-.-</ecNumber>
    </recommendedName>
</protein>
<evidence type="ECO:0000259" key="9">
    <source>
        <dbReference type="PROSITE" id="PS50893"/>
    </source>
</evidence>
<dbReference type="SUPFAM" id="SSF52540">
    <property type="entry name" value="P-loop containing nucleoside triphosphate hydrolases"/>
    <property type="match status" value="1"/>
</dbReference>
<dbReference type="InterPro" id="IPR015856">
    <property type="entry name" value="ABC_transpr_CbiO/EcfA_su"/>
</dbReference>
<keyword evidence="11" id="KW-1185">Reference proteome</keyword>
<gene>
    <name evidence="10" type="ORF">ATL39_3492</name>
</gene>
<reference evidence="10 11" key="1">
    <citation type="submission" date="2018-09" db="EMBL/GenBank/DDBJ databases">
        <title>Genomic Encyclopedia of Archaeal and Bacterial Type Strains, Phase II (KMG-II): from individual species to whole genera.</title>
        <authorList>
            <person name="Goeker M."/>
        </authorList>
    </citation>
    <scope>NUCLEOTIDE SEQUENCE [LARGE SCALE GENOMIC DNA]</scope>
    <source>
        <strain evidence="10 11">DSM 17008</strain>
    </source>
</reference>
<evidence type="ECO:0000256" key="6">
    <source>
        <dbReference type="ARBA" id="ARBA00022967"/>
    </source>
</evidence>
<dbReference type="InterPro" id="IPR003593">
    <property type="entry name" value="AAA+_ATPase"/>
</dbReference>
<dbReference type="GO" id="GO:0005524">
    <property type="term" value="F:ATP binding"/>
    <property type="evidence" value="ECO:0007669"/>
    <property type="project" value="UniProtKB-UniRule"/>
</dbReference>
<dbReference type="RefSeq" id="WP_120194616.1">
    <property type="nucleotide sequence ID" value="NZ_RAPK01000014.1"/>
</dbReference>
<feature type="domain" description="ABC transporter" evidence="9">
    <location>
        <begin position="3"/>
        <end position="246"/>
    </location>
</feature>
<accession>A0A419UU06</accession>
<sequence length="292" mass="32872">MKVLLKNIEHTYMKKTPFEKKALANVNVNFEKGSFTAIIGHTGSGKSTLVQHINGLLKPHSGQVTVGGHTIDAKSKRKQIKALREHTGMVFQYPEHQLFEETVEKDLLFGPRNAGKEEARTKKRLPELLELVGLDKSFLERSPFELSGGQMRRVAIAGVLAVEPKVLILDEPTAGLDPQGQEEILSLFKTWQQQYQTTTIMITHQMEEAARLADRIIVMSEGQIIMEGPPSVIYEKQAELQTLHLDVPEQVKVLKQIEQEMGVTFSSYHLKPEEAAVELEKRLQQKKGDTDV</sequence>
<organism evidence="10 11">
    <name type="scientific">Sinobaca qinghaiensis</name>
    <dbReference type="NCBI Taxonomy" id="342944"/>
    <lineage>
        <taxon>Bacteria</taxon>
        <taxon>Bacillati</taxon>
        <taxon>Bacillota</taxon>
        <taxon>Bacilli</taxon>
        <taxon>Bacillales</taxon>
        <taxon>Sporolactobacillaceae</taxon>
        <taxon>Sinobaca</taxon>
    </lineage>
</organism>
<proteinExistence type="inferred from homology"/>
<dbReference type="PROSITE" id="PS50893">
    <property type="entry name" value="ABC_TRANSPORTER_2"/>
    <property type="match status" value="1"/>
</dbReference>
<dbReference type="GO" id="GO:0043190">
    <property type="term" value="C:ATP-binding cassette (ABC) transporter complex"/>
    <property type="evidence" value="ECO:0007669"/>
    <property type="project" value="TreeGrafter"/>
</dbReference>
<dbReference type="PROSITE" id="PS00211">
    <property type="entry name" value="ABC_TRANSPORTER_1"/>
    <property type="match status" value="1"/>
</dbReference>
<dbReference type="Proteomes" id="UP000285120">
    <property type="component" value="Unassembled WGS sequence"/>
</dbReference>
<dbReference type="InterPro" id="IPR050095">
    <property type="entry name" value="ECF_ABC_transporter_ATP-bd"/>
</dbReference>
<dbReference type="FunFam" id="3.40.50.300:FF:000224">
    <property type="entry name" value="Energy-coupling factor transporter ATP-binding protein EcfA"/>
    <property type="match status" value="1"/>
</dbReference>
<evidence type="ECO:0000256" key="7">
    <source>
        <dbReference type="ARBA" id="ARBA00023136"/>
    </source>
</evidence>
<keyword evidence="6" id="KW-1278">Translocase</keyword>
<comment type="similarity">
    <text evidence="8">Belongs to the ABC transporter superfamily. Energy-coupling factor EcfA family.</text>
</comment>
<evidence type="ECO:0000313" key="11">
    <source>
        <dbReference type="Proteomes" id="UP000285120"/>
    </source>
</evidence>
<evidence type="ECO:0000256" key="4">
    <source>
        <dbReference type="ARBA" id="ARBA00022741"/>
    </source>
</evidence>